<reference evidence="1" key="1">
    <citation type="journal article" date="2022" name="bioRxiv">
        <title>Sequencing and chromosome-scale assembly of the giantPleurodeles waltlgenome.</title>
        <authorList>
            <person name="Brown T."/>
            <person name="Elewa A."/>
            <person name="Iarovenko S."/>
            <person name="Subramanian E."/>
            <person name="Araus A.J."/>
            <person name="Petzold A."/>
            <person name="Susuki M."/>
            <person name="Suzuki K.-i.T."/>
            <person name="Hayashi T."/>
            <person name="Toyoda A."/>
            <person name="Oliveira C."/>
            <person name="Osipova E."/>
            <person name="Leigh N.D."/>
            <person name="Simon A."/>
            <person name="Yun M.H."/>
        </authorList>
    </citation>
    <scope>NUCLEOTIDE SEQUENCE</scope>
    <source>
        <strain evidence="1">20211129_DDA</strain>
        <tissue evidence="1">Liver</tissue>
    </source>
</reference>
<protein>
    <submittedName>
        <fullName evidence="1">Uncharacterized protein</fullName>
    </submittedName>
</protein>
<dbReference type="AlphaFoldDB" id="A0AAV7V1Q1"/>
<accession>A0AAV7V1Q1</accession>
<dbReference type="Proteomes" id="UP001066276">
    <property type="component" value="Chromosome 2_2"/>
</dbReference>
<dbReference type="EMBL" id="JANPWB010000004">
    <property type="protein sequence ID" value="KAJ1195365.1"/>
    <property type="molecule type" value="Genomic_DNA"/>
</dbReference>
<evidence type="ECO:0000313" key="1">
    <source>
        <dbReference type="EMBL" id="KAJ1195365.1"/>
    </source>
</evidence>
<proteinExistence type="predicted"/>
<organism evidence="1 2">
    <name type="scientific">Pleurodeles waltl</name>
    <name type="common">Iberian ribbed newt</name>
    <dbReference type="NCBI Taxonomy" id="8319"/>
    <lineage>
        <taxon>Eukaryota</taxon>
        <taxon>Metazoa</taxon>
        <taxon>Chordata</taxon>
        <taxon>Craniata</taxon>
        <taxon>Vertebrata</taxon>
        <taxon>Euteleostomi</taxon>
        <taxon>Amphibia</taxon>
        <taxon>Batrachia</taxon>
        <taxon>Caudata</taxon>
        <taxon>Salamandroidea</taxon>
        <taxon>Salamandridae</taxon>
        <taxon>Pleurodelinae</taxon>
        <taxon>Pleurodeles</taxon>
    </lineage>
</organism>
<gene>
    <name evidence="1" type="ORF">NDU88_004645</name>
</gene>
<name>A0AAV7V1Q1_PLEWA</name>
<evidence type="ECO:0000313" key="2">
    <source>
        <dbReference type="Proteomes" id="UP001066276"/>
    </source>
</evidence>
<keyword evidence="2" id="KW-1185">Reference proteome</keyword>
<sequence>MITLPWCPLELVVTPPHTGRALFPQTTGYLVQQARRRKGCSAERWERLEALRTEDGDRVTPRDGRRQAWIYF</sequence>
<comment type="caution">
    <text evidence="1">The sequence shown here is derived from an EMBL/GenBank/DDBJ whole genome shotgun (WGS) entry which is preliminary data.</text>
</comment>